<keyword evidence="5" id="KW-1185">Reference proteome</keyword>
<dbReference type="Pfam" id="PF00069">
    <property type="entry name" value="Pkinase"/>
    <property type="match status" value="1"/>
</dbReference>
<feature type="domain" description="Protein kinase" evidence="3">
    <location>
        <begin position="221"/>
        <end position="464"/>
    </location>
</feature>
<comment type="caution">
    <text evidence="4">The sequence shown here is derived from an EMBL/GenBank/DDBJ whole genome shotgun (WGS) entry which is preliminary data.</text>
</comment>
<dbReference type="PANTHER" id="PTHR44329">
    <property type="entry name" value="SERINE/THREONINE-PROTEIN KINASE TNNI3K-RELATED"/>
    <property type="match status" value="1"/>
</dbReference>
<dbReference type="InterPro" id="IPR011009">
    <property type="entry name" value="Kinase-like_dom_sf"/>
</dbReference>
<dbReference type="Gene3D" id="1.10.510.10">
    <property type="entry name" value="Transferase(Phosphotransferase) domain 1"/>
    <property type="match status" value="2"/>
</dbReference>
<gene>
    <name evidence="4" type="ORF">C2E20_5766</name>
</gene>
<keyword evidence="2" id="KW-1133">Transmembrane helix</keyword>
<dbReference type="SUPFAM" id="SSF56112">
    <property type="entry name" value="Protein kinase-like (PK-like)"/>
    <property type="match status" value="1"/>
</dbReference>
<dbReference type="InterPro" id="IPR000719">
    <property type="entry name" value="Prot_kinase_dom"/>
</dbReference>
<evidence type="ECO:0000256" key="2">
    <source>
        <dbReference type="SAM" id="Phobius"/>
    </source>
</evidence>
<proteinExistence type="predicted"/>
<dbReference type="PROSITE" id="PS50011">
    <property type="entry name" value="PROTEIN_KINASE_DOM"/>
    <property type="match status" value="1"/>
</dbReference>
<evidence type="ECO:0000313" key="5">
    <source>
        <dbReference type="Proteomes" id="UP000239649"/>
    </source>
</evidence>
<dbReference type="SMART" id="SM00220">
    <property type="entry name" value="S_TKc"/>
    <property type="match status" value="1"/>
</dbReference>
<name>A0A2P6VA76_9CHLO</name>
<dbReference type="EMBL" id="LHPF02000017">
    <property type="protein sequence ID" value="PSC70996.1"/>
    <property type="molecule type" value="Genomic_DNA"/>
</dbReference>
<sequence>MSGPVPSWPDYPGATVSIRPGNEGLCSNGEALPAAPTYTDATTATSAVVKELPLCPGVPTSAASTGLSGGAIAGIAIGGVAAAAAVLAGAALLLRRRRARQAVVVAASSDSGKMYTATLQSSASPKLTPSASTRSPSTGSDPHNPFAAGPPKNPGDSGSSSGSLPLSVLRGRGSSDDTGVPAAEQARLQAKLEALQKDAPAWLISPSRISPSRISLDQGAGGRLVLLGSGAYGRVYKGWLHPAGHAGGWELAESEGSTGASLAGAPLSVAVKVIDVGDVNAFLKEAPVMQQLNGGPHTVHLHGACVSDQQLIVVMELLEGGDLRAALSSDTPPVWNAGGRQIALDIAAGLAWLHSQNVTHRDLKSKNFATYLSAGSSNFGGTLAWAAPEMLLAAPCTHKVDLYSLGVVLWEIATAKYPRRGDAATPPASDACPQGLSDLIGDCLSTEPARRPMAQQALERLHQL</sequence>
<organism evidence="4 5">
    <name type="scientific">Micractinium conductrix</name>
    <dbReference type="NCBI Taxonomy" id="554055"/>
    <lineage>
        <taxon>Eukaryota</taxon>
        <taxon>Viridiplantae</taxon>
        <taxon>Chlorophyta</taxon>
        <taxon>core chlorophytes</taxon>
        <taxon>Trebouxiophyceae</taxon>
        <taxon>Chlorellales</taxon>
        <taxon>Chlorellaceae</taxon>
        <taxon>Chlorella clade</taxon>
        <taxon>Micractinium</taxon>
    </lineage>
</organism>
<dbReference type="STRING" id="554055.A0A2P6VA76"/>
<evidence type="ECO:0000259" key="3">
    <source>
        <dbReference type="PROSITE" id="PS50011"/>
    </source>
</evidence>
<dbReference type="InterPro" id="IPR051681">
    <property type="entry name" value="Ser/Thr_Kinases-Pseudokinases"/>
</dbReference>
<evidence type="ECO:0000256" key="1">
    <source>
        <dbReference type="SAM" id="MobiDB-lite"/>
    </source>
</evidence>
<feature type="transmembrane region" description="Helical" evidence="2">
    <location>
        <begin position="71"/>
        <end position="94"/>
    </location>
</feature>
<feature type="compositionally biased region" description="Polar residues" evidence="1">
    <location>
        <begin position="117"/>
        <end position="141"/>
    </location>
</feature>
<dbReference type="GO" id="GO:0005524">
    <property type="term" value="F:ATP binding"/>
    <property type="evidence" value="ECO:0007669"/>
    <property type="project" value="InterPro"/>
</dbReference>
<feature type="region of interest" description="Disordered" evidence="1">
    <location>
        <begin position="116"/>
        <end position="183"/>
    </location>
</feature>
<protein>
    <submittedName>
        <fullName evidence="4">Serine threonine-kinase</fullName>
    </submittedName>
</protein>
<dbReference type="AlphaFoldDB" id="A0A2P6VA76"/>
<dbReference type="GO" id="GO:0004674">
    <property type="term" value="F:protein serine/threonine kinase activity"/>
    <property type="evidence" value="ECO:0007669"/>
    <property type="project" value="TreeGrafter"/>
</dbReference>
<keyword evidence="2" id="KW-0472">Membrane</keyword>
<accession>A0A2P6VA76</accession>
<dbReference type="OrthoDB" id="679259at2759"/>
<reference evidence="4 5" key="1">
    <citation type="journal article" date="2018" name="Plant J.">
        <title>Genome sequences of Chlorella sorokiniana UTEX 1602 and Micractinium conductrix SAG 241.80: implications to maltose excretion by a green alga.</title>
        <authorList>
            <person name="Arriola M.B."/>
            <person name="Velmurugan N."/>
            <person name="Zhang Y."/>
            <person name="Plunkett M.H."/>
            <person name="Hondzo H."/>
            <person name="Barney B.M."/>
        </authorList>
    </citation>
    <scope>NUCLEOTIDE SEQUENCE [LARGE SCALE GENOMIC DNA]</scope>
    <source>
        <strain evidence="4 5">SAG 241.80</strain>
    </source>
</reference>
<keyword evidence="2" id="KW-0812">Transmembrane</keyword>
<dbReference type="Proteomes" id="UP000239649">
    <property type="component" value="Unassembled WGS sequence"/>
</dbReference>
<feature type="compositionally biased region" description="Low complexity" evidence="1">
    <location>
        <begin position="154"/>
        <end position="172"/>
    </location>
</feature>
<evidence type="ECO:0000313" key="4">
    <source>
        <dbReference type="EMBL" id="PSC70996.1"/>
    </source>
</evidence>